<dbReference type="RefSeq" id="WP_133555561.1">
    <property type="nucleotide sequence ID" value="NZ_SNYF01000006.1"/>
</dbReference>
<keyword evidence="6" id="KW-1185">Reference proteome</keyword>
<evidence type="ECO:0000256" key="3">
    <source>
        <dbReference type="ARBA" id="ARBA00023157"/>
    </source>
</evidence>
<keyword evidence="3" id="KW-1015">Disulfide bond</keyword>
<dbReference type="EMBL" id="SNYF01000006">
    <property type="protein sequence ID" value="TDQ17481.1"/>
    <property type="molecule type" value="Genomic_DNA"/>
</dbReference>
<dbReference type="Gene3D" id="2.120.10.30">
    <property type="entry name" value="TolB, C-terminal domain"/>
    <property type="match status" value="1"/>
</dbReference>
<dbReference type="AlphaFoldDB" id="A0A4R6T4Q3"/>
<dbReference type="OrthoDB" id="1158171at2"/>
<organism evidence="5 6">
    <name type="scientific">Algoriphagus boseongensis</name>
    <dbReference type="NCBI Taxonomy" id="1442587"/>
    <lineage>
        <taxon>Bacteria</taxon>
        <taxon>Pseudomonadati</taxon>
        <taxon>Bacteroidota</taxon>
        <taxon>Cytophagia</taxon>
        <taxon>Cytophagales</taxon>
        <taxon>Cyclobacteriaceae</taxon>
        <taxon>Algoriphagus</taxon>
    </lineage>
</organism>
<reference evidence="5 6" key="1">
    <citation type="submission" date="2019-03" db="EMBL/GenBank/DDBJ databases">
        <title>Genomic Encyclopedia of Type Strains, Phase III (KMG-III): the genomes of soil and plant-associated and newly described type strains.</title>
        <authorList>
            <person name="Whitman W."/>
        </authorList>
    </citation>
    <scope>NUCLEOTIDE SEQUENCE [LARGE SCALE GENOMIC DNA]</scope>
    <source>
        <strain evidence="5 6">CECT 8446</strain>
    </source>
</reference>
<dbReference type="Proteomes" id="UP000294535">
    <property type="component" value="Unassembled WGS sequence"/>
</dbReference>
<dbReference type="SUPFAM" id="SSF63829">
    <property type="entry name" value="Calcium-dependent phosphotriesterase"/>
    <property type="match status" value="1"/>
</dbReference>
<dbReference type="InterPro" id="IPR051288">
    <property type="entry name" value="Serum_paraoxonase/arylesterase"/>
</dbReference>
<keyword evidence="2" id="KW-0378">Hydrolase</keyword>
<comment type="similarity">
    <text evidence="1">Belongs to the paraoxonase family.</text>
</comment>
<keyword evidence="4" id="KW-0325">Glycoprotein</keyword>
<evidence type="ECO:0000256" key="4">
    <source>
        <dbReference type="ARBA" id="ARBA00023180"/>
    </source>
</evidence>
<proteinExistence type="inferred from homology"/>
<name>A0A4R6T4Q3_9BACT</name>
<comment type="caution">
    <text evidence="5">The sequence shown here is derived from an EMBL/GenBank/DDBJ whole genome shotgun (WGS) entry which is preliminary data.</text>
</comment>
<dbReference type="PANTHER" id="PTHR11799:SF12">
    <property type="entry name" value="PARAOXONASE-RELATED"/>
    <property type="match status" value="1"/>
</dbReference>
<dbReference type="InterPro" id="IPR011042">
    <property type="entry name" value="6-blade_b-propeller_TolB-like"/>
</dbReference>
<dbReference type="InterPro" id="IPR002640">
    <property type="entry name" value="Arylesterase"/>
</dbReference>
<protein>
    <submittedName>
        <fullName evidence="5">Arylesterase</fullName>
    </submittedName>
</protein>
<dbReference type="PANTHER" id="PTHR11799">
    <property type="entry name" value="PARAOXONASE"/>
    <property type="match status" value="1"/>
</dbReference>
<dbReference type="Pfam" id="PF01731">
    <property type="entry name" value="Arylesterase"/>
    <property type="match status" value="1"/>
</dbReference>
<evidence type="ECO:0000256" key="1">
    <source>
        <dbReference type="ARBA" id="ARBA00008595"/>
    </source>
</evidence>
<dbReference type="PRINTS" id="PR01785">
    <property type="entry name" value="PARAOXONASE"/>
</dbReference>
<gene>
    <name evidence="5" type="ORF">DFQ04_2135</name>
</gene>
<accession>A0A4R6T4Q3</accession>
<sequence>MKKFLLFLAFLILFIVGFFGYTFYSTGYFREVNAVNNFGPTYAELELPGVEDMALARADSLVILSVDDRAKRRQGESGLHGLYLIDLKEEKLQALELTKDLPFPLFPHGISIYPLDSGTYRLMVINHVDGKHSVESFLLSGKTLQHIETITGPELMSPNDLVLVSPEAFYYSNDHGSKSSLGIFAENYLGAKLANVGYYDGESFRIVAEDLAYPNGLAYDKNQDLLYVASSRGFLVRVFSVTEDGSLEKLEDIKTQTGVDNIELDENEKLWIGCHPNLITFAAYASGKKEISPSEIITIDYQKGQAPQQEIIWTDPGSQMSASSVALPFGDFLFLGNVMDEKMLILKKN</sequence>
<evidence type="ECO:0000313" key="5">
    <source>
        <dbReference type="EMBL" id="TDQ17481.1"/>
    </source>
</evidence>
<evidence type="ECO:0000256" key="2">
    <source>
        <dbReference type="ARBA" id="ARBA00022801"/>
    </source>
</evidence>
<dbReference type="GO" id="GO:0004064">
    <property type="term" value="F:arylesterase activity"/>
    <property type="evidence" value="ECO:0007669"/>
    <property type="project" value="InterPro"/>
</dbReference>
<evidence type="ECO:0000313" key="6">
    <source>
        <dbReference type="Proteomes" id="UP000294535"/>
    </source>
</evidence>